<dbReference type="AlphaFoldDB" id="G8QZS9"/>
<name>G8QZS9_OWEHD</name>
<accession>G8QZS9</accession>
<organism evidence="11 12">
    <name type="scientific">Owenweeksia hongkongensis (strain DSM 17368 / CIP 108786 / JCM 12287 / NRRL B-23963 / UST20020801)</name>
    <dbReference type="NCBI Taxonomy" id="926562"/>
    <lineage>
        <taxon>Bacteria</taxon>
        <taxon>Pseudomonadati</taxon>
        <taxon>Bacteroidota</taxon>
        <taxon>Flavobacteriia</taxon>
        <taxon>Flavobacteriales</taxon>
        <taxon>Owenweeksiaceae</taxon>
        <taxon>Owenweeksia</taxon>
    </lineage>
</organism>
<dbReference type="Proteomes" id="UP000005631">
    <property type="component" value="Chromosome"/>
</dbReference>
<evidence type="ECO:0000256" key="5">
    <source>
        <dbReference type="ARBA" id="ARBA00022764"/>
    </source>
</evidence>
<evidence type="ECO:0000256" key="9">
    <source>
        <dbReference type="PIRSR" id="PIRSR000294-2"/>
    </source>
</evidence>
<dbReference type="InterPro" id="IPR009056">
    <property type="entry name" value="Cyt_c-like_dom"/>
</dbReference>
<comment type="cofactor">
    <cofactor evidence="8">
        <name>heme</name>
        <dbReference type="ChEBI" id="CHEBI:30413"/>
    </cofactor>
    <text evidence="8">Binds 2 heme groups.</text>
</comment>
<comment type="subcellular location">
    <subcellularLocation>
        <location evidence="1">Periplasm</location>
    </subcellularLocation>
</comment>
<dbReference type="PANTHER" id="PTHR30600:SF10">
    <property type="entry name" value="BLL6722 PROTEIN"/>
    <property type="match status" value="1"/>
</dbReference>
<keyword evidence="11" id="KW-0575">Peroxidase</keyword>
<dbReference type="KEGG" id="oho:Oweho_0507"/>
<evidence type="ECO:0000256" key="3">
    <source>
        <dbReference type="ARBA" id="ARBA00022723"/>
    </source>
</evidence>
<comment type="PTM">
    <text evidence="8">Binds 2 heme groups per subunit.</text>
</comment>
<evidence type="ECO:0000313" key="11">
    <source>
        <dbReference type="EMBL" id="AEV31523.1"/>
    </source>
</evidence>
<feature type="domain" description="Cytochrome c" evidence="10">
    <location>
        <begin position="199"/>
        <end position="319"/>
    </location>
</feature>
<proteinExistence type="predicted"/>
<dbReference type="Pfam" id="PF03150">
    <property type="entry name" value="CCP_MauG"/>
    <property type="match status" value="1"/>
</dbReference>
<evidence type="ECO:0000313" key="12">
    <source>
        <dbReference type="Proteomes" id="UP000005631"/>
    </source>
</evidence>
<gene>
    <name evidence="11" type="ordered locus">Oweho_0507</name>
</gene>
<dbReference type="InterPro" id="IPR004852">
    <property type="entry name" value="Di-haem_cyt_c_peroxidsae"/>
</dbReference>
<dbReference type="PIRSF" id="PIRSF000294">
    <property type="entry name" value="Cytochrome-c_peroxidase"/>
    <property type="match status" value="1"/>
</dbReference>
<keyword evidence="5" id="KW-0574">Periplasm</keyword>
<dbReference type="eggNOG" id="COG1858">
    <property type="taxonomic scope" value="Bacteria"/>
</dbReference>
<keyword evidence="3 9" id="KW-0479">Metal-binding</keyword>
<keyword evidence="12" id="KW-1185">Reference proteome</keyword>
<feature type="binding site" description="axial binding residue" evidence="9">
    <location>
        <position position="216"/>
    </location>
    <ligand>
        <name>heme c</name>
        <dbReference type="ChEBI" id="CHEBI:61717"/>
        <label>2</label>
    </ligand>
    <ligandPart>
        <name>Fe</name>
        <dbReference type="ChEBI" id="CHEBI:18248"/>
    </ligandPart>
</feature>
<dbReference type="InterPro" id="IPR036909">
    <property type="entry name" value="Cyt_c-like_dom_sf"/>
</dbReference>
<keyword evidence="2 8" id="KW-0349">Heme</keyword>
<dbReference type="Pfam" id="PF00034">
    <property type="entry name" value="Cytochrom_C"/>
    <property type="match status" value="1"/>
</dbReference>
<keyword evidence="6" id="KW-0560">Oxidoreductase</keyword>
<feature type="binding site" description="covalent" evidence="8">
    <location>
        <position position="72"/>
    </location>
    <ligand>
        <name>heme c</name>
        <dbReference type="ChEBI" id="CHEBI:61717"/>
        <label>1</label>
    </ligand>
</feature>
<dbReference type="GO" id="GO:0042597">
    <property type="term" value="C:periplasmic space"/>
    <property type="evidence" value="ECO:0007669"/>
    <property type="project" value="UniProtKB-SubCell"/>
</dbReference>
<evidence type="ECO:0000256" key="6">
    <source>
        <dbReference type="ARBA" id="ARBA00023002"/>
    </source>
</evidence>
<dbReference type="EMBL" id="CP003156">
    <property type="protein sequence ID" value="AEV31523.1"/>
    <property type="molecule type" value="Genomic_DNA"/>
</dbReference>
<keyword evidence="7 9" id="KW-0408">Iron</keyword>
<evidence type="ECO:0000256" key="8">
    <source>
        <dbReference type="PIRSR" id="PIRSR000294-1"/>
    </source>
</evidence>
<feature type="binding site" description="covalent" evidence="8">
    <location>
        <position position="215"/>
    </location>
    <ligand>
        <name>heme c</name>
        <dbReference type="ChEBI" id="CHEBI:61717"/>
        <label>2</label>
    </ligand>
</feature>
<feature type="binding site" description="axial binding residue" evidence="9">
    <location>
        <position position="73"/>
    </location>
    <ligand>
        <name>heme c</name>
        <dbReference type="ChEBI" id="CHEBI:61717"/>
        <label>1</label>
    </ligand>
    <ligandPart>
        <name>Fe</name>
        <dbReference type="ChEBI" id="CHEBI:18248"/>
    </ligandPart>
</feature>
<evidence type="ECO:0000259" key="10">
    <source>
        <dbReference type="PROSITE" id="PS51007"/>
    </source>
</evidence>
<dbReference type="SUPFAM" id="SSF46626">
    <property type="entry name" value="Cytochrome c"/>
    <property type="match status" value="2"/>
</dbReference>
<feature type="binding site" description="covalent" evidence="8">
    <location>
        <position position="212"/>
    </location>
    <ligand>
        <name>heme c</name>
        <dbReference type="ChEBI" id="CHEBI:61717"/>
        <label>2</label>
    </ligand>
</feature>
<evidence type="ECO:0000256" key="2">
    <source>
        <dbReference type="ARBA" id="ARBA00022617"/>
    </source>
</evidence>
<sequence length="336" mass="37314">MVGVLFLISSCRPDKTELQPVSFVGFERPGHFPAPHYNFKNNPVTKDGFELGRKLFYDPILSASGSISCGSCHLPEAGFADPGKAKSEGIDGLLGKRNSPALANLAWFPSFMADGGINHIEVMPIAPITDSAEMGSSLAKTMLTLNASPTYRKLFKQAFDVDSISDQKLLFALAQFMSMMISSESKFDEHLQGKNVFNESEKRGYKIFQQHCVSCHSGALTTDFSFKNNGLDITSADLGRARITQDENDRGKFKVPSLRNVELSYPYMHDGRFKTLDAVIDHYTTSIQPTPNLAEELQEPIILTNNEKQDLVKFLTTFTDYNYITKPSLAKSKQNL</sequence>
<evidence type="ECO:0000256" key="7">
    <source>
        <dbReference type="ARBA" id="ARBA00023004"/>
    </source>
</evidence>
<evidence type="ECO:0000256" key="4">
    <source>
        <dbReference type="ARBA" id="ARBA00022729"/>
    </source>
</evidence>
<evidence type="ECO:0000256" key="1">
    <source>
        <dbReference type="ARBA" id="ARBA00004418"/>
    </source>
</evidence>
<dbReference type="PROSITE" id="PS51007">
    <property type="entry name" value="CYTC"/>
    <property type="match status" value="1"/>
</dbReference>
<reference evidence="11 12" key="1">
    <citation type="journal article" date="2012" name="Stand. Genomic Sci.">
        <title>Genome sequence of the orange-pigmented seawater bacterium Owenweeksia hongkongensis type strain (UST20020801(T)).</title>
        <authorList>
            <person name="Riedel T."/>
            <person name="Held B."/>
            <person name="Nolan M."/>
            <person name="Lucas S."/>
            <person name="Lapidus A."/>
            <person name="Tice H."/>
            <person name="Del Rio T.G."/>
            <person name="Cheng J.F."/>
            <person name="Han C."/>
            <person name="Tapia R."/>
            <person name="Goodwin L.A."/>
            <person name="Pitluck S."/>
            <person name="Liolios K."/>
            <person name="Mavromatis K."/>
            <person name="Pagani I."/>
            <person name="Ivanova N."/>
            <person name="Mikhailova N."/>
            <person name="Pati A."/>
            <person name="Chen A."/>
            <person name="Palaniappan K."/>
            <person name="Rohde M."/>
            <person name="Tindall B.J."/>
            <person name="Detter J.C."/>
            <person name="Goker M."/>
            <person name="Woyke T."/>
            <person name="Bristow J."/>
            <person name="Eisen J.A."/>
            <person name="Markowitz V."/>
            <person name="Hugenholtz P."/>
            <person name="Klenk H.P."/>
            <person name="Kyrpides N.C."/>
        </authorList>
    </citation>
    <scope>NUCLEOTIDE SEQUENCE</scope>
    <source>
        <strain evidence="12">DSM 17368 / JCM 12287 / NRRL B-23963</strain>
    </source>
</reference>
<dbReference type="GO" id="GO:0046872">
    <property type="term" value="F:metal ion binding"/>
    <property type="evidence" value="ECO:0007669"/>
    <property type="project" value="UniProtKB-KW"/>
</dbReference>
<dbReference type="InterPro" id="IPR026259">
    <property type="entry name" value="MauG/Cytc_peroxidase"/>
</dbReference>
<dbReference type="GO" id="GO:0004130">
    <property type="term" value="F:cytochrome-c peroxidase activity"/>
    <property type="evidence" value="ECO:0007669"/>
    <property type="project" value="TreeGrafter"/>
</dbReference>
<dbReference type="GO" id="GO:0009055">
    <property type="term" value="F:electron transfer activity"/>
    <property type="evidence" value="ECO:0007669"/>
    <property type="project" value="InterPro"/>
</dbReference>
<dbReference type="PANTHER" id="PTHR30600">
    <property type="entry name" value="CYTOCHROME C PEROXIDASE-RELATED"/>
    <property type="match status" value="1"/>
</dbReference>
<dbReference type="Gene3D" id="1.10.760.10">
    <property type="entry name" value="Cytochrome c-like domain"/>
    <property type="match status" value="2"/>
</dbReference>
<dbReference type="InterPro" id="IPR051395">
    <property type="entry name" value="Cytochrome_c_Peroxidase/MauG"/>
</dbReference>
<keyword evidence="4" id="KW-0732">Signal</keyword>
<feature type="binding site" description="covalent" evidence="8">
    <location>
        <position position="69"/>
    </location>
    <ligand>
        <name>heme c</name>
        <dbReference type="ChEBI" id="CHEBI:61717"/>
        <label>1</label>
    </ligand>
</feature>
<dbReference type="GO" id="GO:0020037">
    <property type="term" value="F:heme binding"/>
    <property type="evidence" value="ECO:0007669"/>
    <property type="project" value="InterPro"/>
</dbReference>
<protein>
    <submittedName>
        <fullName evidence="11">Cytochrome c peroxidase</fullName>
    </submittedName>
</protein>
<dbReference type="HOGENOM" id="CLU_034652_3_1_10"/>
<dbReference type="STRING" id="926562.Oweho_0507"/>